<name>A0A1P8UWP0_9RHOB</name>
<dbReference type="RefSeq" id="WP_076702756.1">
    <property type="nucleotide sequence ID" value="NZ_CP015093.1"/>
</dbReference>
<dbReference type="AlphaFoldDB" id="A0A1P8UWP0"/>
<gene>
    <name evidence="2" type="ORF">Ga0080574_TMP3490</name>
</gene>
<dbReference type="KEGG" id="paby:Ga0080574_TMP3490"/>
<accession>A0A1P8UWP0</accession>
<proteinExistence type="predicted"/>
<dbReference type="SUPFAM" id="SSF56349">
    <property type="entry name" value="DNA breaking-rejoining enzymes"/>
    <property type="match status" value="1"/>
</dbReference>
<keyword evidence="1" id="KW-0233">DNA recombination</keyword>
<reference evidence="2 3" key="1">
    <citation type="submission" date="2016-04" db="EMBL/GenBank/DDBJ databases">
        <title>Deep-sea bacteria in the southern Pacific.</title>
        <authorList>
            <person name="Tang K."/>
        </authorList>
    </citation>
    <scope>NUCLEOTIDE SEQUENCE [LARGE SCALE GENOMIC DNA]</scope>
    <source>
        <strain evidence="2 3">JLT2014</strain>
    </source>
</reference>
<sequence>MDGSEIVWTPTDREAFNAGAPEWVRRILCEACETRLRPADLIKLTPAHVEQTPRGCRLRVRTNKRKRLAHIPITPALAEGIDTTPPGRLLILKNASGNALTPHRASEGGRQWRDKAKLSDELRLYDARDAAAERGTVPR</sequence>
<dbReference type="EMBL" id="CP015093">
    <property type="protein sequence ID" value="APZ53824.1"/>
    <property type="molecule type" value="Genomic_DNA"/>
</dbReference>
<dbReference type="InterPro" id="IPR013762">
    <property type="entry name" value="Integrase-like_cat_sf"/>
</dbReference>
<dbReference type="STRING" id="1250539.Ga0080574_TMP3490"/>
<dbReference type="GO" id="GO:0003677">
    <property type="term" value="F:DNA binding"/>
    <property type="evidence" value="ECO:0007669"/>
    <property type="project" value="InterPro"/>
</dbReference>
<dbReference type="Proteomes" id="UP000187059">
    <property type="component" value="Chromosome"/>
</dbReference>
<dbReference type="GO" id="GO:0006310">
    <property type="term" value="P:DNA recombination"/>
    <property type="evidence" value="ECO:0007669"/>
    <property type="project" value="UniProtKB-KW"/>
</dbReference>
<evidence type="ECO:0000313" key="3">
    <source>
        <dbReference type="Proteomes" id="UP000187059"/>
    </source>
</evidence>
<protein>
    <submittedName>
        <fullName evidence="2">Integrase</fullName>
    </submittedName>
</protein>
<organism evidence="2 3">
    <name type="scientific">Salipiger abyssi</name>
    <dbReference type="NCBI Taxonomy" id="1250539"/>
    <lineage>
        <taxon>Bacteria</taxon>
        <taxon>Pseudomonadati</taxon>
        <taxon>Pseudomonadota</taxon>
        <taxon>Alphaproteobacteria</taxon>
        <taxon>Rhodobacterales</taxon>
        <taxon>Roseobacteraceae</taxon>
        <taxon>Salipiger</taxon>
    </lineage>
</organism>
<evidence type="ECO:0000313" key="2">
    <source>
        <dbReference type="EMBL" id="APZ53824.1"/>
    </source>
</evidence>
<keyword evidence="3" id="KW-1185">Reference proteome</keyword>
<dbReference type="Gene3D" id="1.10.443.10">
    <property type="entry name" value="Intergrase catalytic core"/>
    <property type="match status" value="1"/>
</dbReference>
<evidence type="ECO:0000256" key="1">
    <source>
        <dbReference type="ARBA" id="ARBA00023172"/>
    </source>
</evidence>
<dbReference type="GO" id="GO:0015074">
    <property type="term" value="P:DNA integration"/>
    <property type="evidence" value="ECO:0007669"/>
    <property type="project" value="InterPro"/>
</dbReference>
<dbReference type="InterPro" id="IPR011010">
    <property type="entry name" value="DNA_brk_join_enz"/>
</dbReference>